<protein>
    <submittedName>
        <fullName evidence="1">Uncharacterized protein</fullName>
    </submittedName>
</protein>
<dbReference type="STRING" id="56193.YP76_04300"/>
<dbReference type="Proteomes" id="UP000033874">
    <property type="component" value="Unassembled WGS sequence"/>
</dbReference>
<name>A0A0M3AWE8_9SPHN</name>
<evidence type="ECO:0000313" key="1">
    <source>
        <dbReference type="EMBL" id="KKW94180.1"/>
    </source>
</evidence>
<dbReference type="PATRIC" id="fig|56193.3.peg.882"/>
<comment type="caution">
    <text evidence="1">The sequence shown here is derived from an EMBL/GenBank/DDBJ whole genome shotgun (WGS) entry which is preliminary data.</text>
</comment>
<gene>
    <name evidence="1" type="ORF">YP76_04300</name>
</gene>
<keyword evidence="2" id="KW-1185">Reference proteome</keyword>
<evidence type="ECO:0000313" key="2">
    <source>
        <dbReference type="Proteomes" id="UP000033874"/>
    </source>
</evidence>
<sequence>MIAAARQALIDDAAREPARVTALNARLARIDAARKRERQRIDHLVLGLPRPIERVTEGKRKGRSKPKLIERPMRLEPGIEEAMQVREAWGHKVNGTPETWERSTRTHDGSLVQLHRNGTIDKNQLEWAAQIANVYRSLEADVAVKVASLEARVDQSKHHGGQAAESVYRVRMHLAYGYWRDMLPMPKQMVLDMIVGDTIGYSVAAHRYRVHKRKAKRFLLDALNRWPMCVAHAFSMVDRRTVDALNAGQKVMPGWLIGPARRGTIKAEHPAVAALESADEQITTGLLYGIDPEFLDDRGLLKEWSDIADIIRARFGAVEDEAA</sequence>
<accession>A0A0M3AWE8</accession>
<organism evidence="1 2">
    <name type="scientific">Sphingobium chungbukense</name>
    <dbReference type="NCBI Taxonomy" id="56193"/>
    <lineage>
        <taxon>Bacteria</taxon>
        <taxon>Pseudomonadati</taxon>
        <taxon>Pseudomonadota</taxon>
        <taxon>Alphaproteobacteria</taxon>
        <taxon>Sphingomonadales</taxon>
        <taxon>Sphingomonadaceae</taxon>
        <taxon>Sphingobium</taxon>
    </lineage>
</organism>
<reference evidence="1 2" key="1">
    <citation type="submission" date="2015-04" db="EMBL/GenBank/DDBJ databases">
        <title>Genome sequence of aromatic hydrocarbons-degrading Sphingobium chungbukense DJ77.</title>
        <authorList>
            <person name="Kim Y.-C."/>
            <person name="Chae J.-C."/>
        </authorList>
    </citation>
    <scope>NUCLEOTIDE SEQUENCE [LARGE SCALE GENOMIC DNA]</scope>
    <source>
        <strain evidence="1 2">DJ77</strain>
    </source>
</reference>
<dbReference type="AlphaFoldDB" id="A0A0M3AWE8"/>
<proteinExistence type="predicted"/>
<dbReference type="EMBL" id="LBIC01000001">
    <property type="protein sequence ID" value="KKW94180.1"/>
    <property type="molecule type" value="Genomic_DNA"/>
</dbReference>